<evidence type="ECO:0000313" key="2">
    <source>
        <dbReference type="WBParaSite" id="PS1159_v2.g21811.t1"/>
    </source>
</evidence>
<organism evidence="1 2">
    <name type="scientific">Panagrolaimus sp. PS1159</name>
    <dbReference type="NCBI Taxonomy" id="55785"/>
    <lineage>
        <taxon>Eukaryota</taxon>
        <taxon>Metazoa</taxon>
        <taxon>Ecdysozoa</taxon>
        <taxon>Nematoda</taxon>
        <taxon>Chromadorea</taxon>
        <taxon>Rhabditida</taxon>
        <taxon>Tylenchina</taxon>
        <taxon>Panagrolaimomorpha</taxon>
        <taxon>Panagrolaimoidea</taxon>
        <taxon>Panagrolaimidae</taxon>
        <taxon>Panagrolaimus</taxon>
    </lineage>
</organism>
<protein>
    <submittedName>
        <fullName evidence="2">SET domain-containing protein</fullName>
    </submittedName>
</protein>
<dbReference type="Proteomes" id="UP000887580">
    <property type="component" value="Unplaced"/>
</dbReference>
<name>A0AC35FXC1_9BILA</name>
<evidence type="ECO:0000313" key="1">
    <source>
        <dbReference type="Proteomes" id="UP000887580"/>
    </source>
</evidence>
<proteinExistence type="predicted"/>
<accession>A0AC35FXC1</accession>
<reference evidence="2" key="1">
    <citation type="submission" date="2022-11" db="UniProtKB">
        <authorList>
            <consortium name="WormBaseParasite"/>
        </authorList>
    </citation>
    <scope>IDENTIFICATION</scope>
</reference>
<dbReference type="WBParaSite" id="PS1159_v2.g21811.t1">
    <property type="protein sequence ID" value="PS1159_v2.g21811.t1"/>
    <property type="gene ID" value="PS1159_v2.g21811"/>
</dbReference>
<sequence length="342" mass="39304">MSNNDRIVMQDLSEGKESFPIRVINNYNNDLPGFAYTTGNEFTEFVNDELRKENGGKLPEEKGCDCEFNEITQTWCGEDCKCESRSRINFDPKNRIVEDPWNNDFYEDFYIECGLHCNCRGKCNRRILAGTSAFKKGKCNRRILPGTSALKKLHLEYFPDKGYGVIVDQPVSTGMPICEYRGLVSIQEKDILNPSHYQEDLLIDNKGLHFIIDAAEIGNVSRFINHSCAANLIQICVYSSIPSLRKIPPMPRVALVARRDIRPGTELTFDYGLEYFNDRNLRCRCYELCCFNPADDWALKTKSLPETQKEIICNKRFIEKHFNETKDVQPDVIELGSDDDDI</sequence>